<evidence type="ECO:0000259" key="8">
    <source>
        <dbReference type="PROSITE" id="PS50110"/>
    </source>
</evidence>
<dbReference type="AlphaFoldDB" id="A0A174HYU8"/>
<evidence type="ECO:0000256" key="6">
    <source>
        <dbReference type="PROSITE-ProRule" id="PRU00169"/>
    </source>
</evidence>
<dbReference type="SMART" id="SM00342">
    <property type="entry name" value="HTH_ARAC"/>
    <property type="match status" value="1"/>
</dbReference>
<keyword evidence="4" id="KW-0804">Transcription</keyword>
<dbReference type="InterPro" id="IPR018060">
    <property type="entry name" value="HTH_AraC"/>
</dbReference>
<dbReference type="PROSITE" id="PS00041">
    <property type="entry name" value="HTH_ARAC_FAMILY_1"/>
    <property type="match status" value="1"/>
</dbReference>
<dbReference type="Gene3D" id="1.10.10.60">
    <property type="entry name" value="Homeodomain-like"/>
    <property type="match status" value="2"/>
</dbReference>
<dbReference type="EMBL" id="CYZU01000035">
    <property type="protein sequence ID" value="CUO80103.1"/>
    <property type="molecule type" value="Genomic_DNA"/>
</dbReference>
<name>A0A174HYU8_9FIRM</name>
<evidence type="ECO:0000313" key="10">
    <source>
        <dbReference type="Proteomes" id="UP000095544"/>
    </source>
</evidence>
<dbReference type="GO" id="GO:0003700">
    <property type="term" value="F:DNA-binding transcription factor activity"/>
    <property type="evidence" value="ECO:0007669"/>
    <property type="project" value="InterPro"/>
</dbReference>
<dbReference type="InterPro" id="IPR018062">
    <property type="entry name" value="HTH_AraC-typ_CS"/>
</dbReference>
<dbReference type="SUPFAM" id="SSF52172">
    <property type="entry name" value="CheY-like"/>
    <property type="match status" value="1"/>
</dbReference>
<reference evidence="9 10" key="1">
    <citation type="submission" date="2015-09" db="EMBL/GenBank/DDBJ databases">
        <authorList>
            <consortium name="Pathogen Informatics"/>
        </authorList>
    </citation>
    <scope>NUCLEOTIDE SEQUENCE [LARGE SCALE GENOMIC DNA]</scope>
    <source>
        <strain evidence="9 10">2789STDY5834876</strain>
    </source>
</reference>
<dbReference type="Proteomes" id="UP000095544">
    <property type="component" value="Unassembled WGS sequence"/>
</dbReference>
<dbReference type="Pfam" id="PF00072">
    <property type="entry name" value="Response_reg"/>
    <property type="match status" value="1"/>
</dbReference>
<dbReference type="PRINTS" id="PR00032">
    <property type="entry name" value="HTHARAC"/>
</dbReference>
<feature type="modified residue" description="4-aspartylphosphate" evidence="6">
    <location>
        <position position="55"/>
    </location>
</feature>
<dbReference type="GeneID" id="93332812"/>
<gene>
    <name evidence="9" type="ORF">ERS852491_03347</name>
</gene>
<dbReference type="CDD" id="cd17536">
    <property type="entry name" value="REC_YesN-like"/>
    <property type="match status" value="1"/>
</dbReference>
<keyword evidence="2" id="KW-0805">Transcription regulation</keyword>
<evidence type="ECO:0000256" key="3">
    <source>
        <dbReference type="ARBA" id="ARBA00023125"/>
    </source>
</evidence>
<dbReference type="SMART" id="SM00448">
    <property type="entry name" value="REC"/>
    <property type="match status" value="1"/>
</dbReference>
<dbReference type="STRING" id="39482.ERS852491_03347"/>
<evidence type="ECO:0000256" key="5">
    <source>
        <dbReference type="ARBA" id="ARBA00024867"/>
    </source>
</evidence>
<dbReference type="GO" id="GO:0000160">
    <property type="term" value="P:phosphorelay signal transduction system"/>
    <property type="evidence" value="ECO:0007669"/>
    <property type="project" value="InterPro"/>
</dbReference>
<evidence type="ECO:0000256" key="2">
    <source>
        <dbReference type="ARBA" id="ARBA00023015"/>
    </source>
</evidence>
<proteinExistence type="predicted"/>
<protein>
    <recommendedName>
        <fullName evidence="1">Stage 0 sporulation protein A homolog</fullName>
    </recommendedName>
</protein>
<evidence type="ECO:0000259" key="7">
    <source>
        <dbReference type="PROSITE" id="PS01124"/>
    </source>
</evidence>
<comment type="function">
    <text evidence="5">May play the central regulatory role in sporulation. It may be an element of the effector pathway responsible for the activation of sporulation genes in response to nutritional stress. Spo0A may act in concert with spo0H (a sigma factor) to control the expression of some genes that are critical to the sporulation process.</text>
</comment>
<dbReference type="RefSeq" id="WP_025654847.1">
    <property type="nucleotide sequence ID" value="NZ_BQNQ01000001.1"/>
</dbReference>
<dbReference type="PANTHER" id="PTHR43280">
    <property type="entry name" value="ARAC-FAMILY TRANSCRIPTIONAL REGULATOR"/>
    <property type="match status" value="1"/>
</dbReference>
<keyword evidence="3" id="KW-0238">DNA-binding</keyword>
<feature type="domain" description="HTH araC/xylS-type" evidence="7">
    <location>
        <begin position="148"/>
        <end position="246"/>
    </location>
</feature>
<organism evidence="9 10">
    <name type="scientific">Faecalicatena contorta</name>
    <dbReference type="NCBI Taxonomy" id="39482"/>
    <lineage>
        <taxon>Bacteria</taxon>
        <taxon>Bacillati</taxon>
        <taxon>Bacillota</taxon>
        <taxon>Clostridia</taxon>
        <taxon>Lachnospirales</taxon>
        <taxon>Lachnospiraceae</taxon>
        <taxon>Faecalicatena</taxon>
    </lineage>
</organism>
<dbReference type="PROSITE" id="PS50110">
    <property type="entry name" value="RESPONSE_REGULATORY"/>
    <property type="match status" value="1"/>
</dbReference>
<feature type="domain" description="Response regulatory" evidence="8">
    <location>
        <begin position="3"/>
        <end position="121"/>
    </location>
</feature>
<sequence>MYKVLLVDDEPAILEAEKRAISQRIRDFEVIAEAYSVDRAIEIFEEIHPEVVLTDMKMPRKSGIELIKYIGQQEEKPAVCIAVSGYSDFHYVHDAFLYGGFDYLLKPIEPAKIEELFDRIQKLLASMKKEQSRVYLSSEKPSGRELVSMIEHYVKHHLSEDNSIIRICSRFMISQPYLSKIFKKYEGCTYNEYIINLKITEAKKLLECHDCLIGEVAEALGFTDQFYFSKVFKNAVGCTPREYRKQFLV</sequence>
<dbReference type="Gene3D" id="3.40.50.2300">
    <property type="match status" value="1"/>
</dbReference>
<accession>A0A174HYU8</accession>
<dbReference type="InterPro" id="IPR020449">
    <property type="entry name" value="Tscrpt_reg_AraC-type_HTH"/>
</dbReference>
<evidence type="ECO:0000256" key="4">
    <source>
        <dbReference type="ARBA" id="ARBA00023163"/>
    </source>
</evidence>
<dbReference type="InterPro" id="IPR011006">
    <property type="entry name" value="CheY-like_superfamily"/>
</dbReference>
<dbReference type="InterPro" id="IPR001789">
    <property type="entry name" value="Sig_transdc_resp-reg_receiver"/>
</dbReference>
<dbReference type="GO" id="GO:0043565">
    <property type="term" value="F:sequence-specific DNA binding"/>
    <property type="evidence" value="ECO:0007669"/>
    <property type="project" value="InterPro"/>
</dbReference>
<dbReference type="Pfam" id="PF12833">
    <property type="entry name" value="HTH_18"/>
    <property type="match status" value="1"/>
</dbReference>
<dbReference type="PANTHER" id="PTHR43280:SF2">
    <property type="entry name" value="HTH-TYPE TRANSCRIPTIONAL REGULATOR EXSA"/>
    <property type="match status" value="1"/>
</dbReference>
<dbReference type="OrthoDB" id="1769137at2"/>
<dbReference type="SUPFAM" id="SSF46689">
    <property type="entry name" value="Homeodomain-like"/>
    <property type="match status" value="2"/>
</dbReference>
<keyword evidence="6" id="KW-0597">Phosphoprotein</keyword>
<dbReference type="InterPro" id="IPR009057">
    <property type="entry name" value="Homeodomain-like_sf"/>
</dbReference>
<dbReference type="PROSITE" id="PS01124">
    <property type="entry name" value="HTH_ARAC_FAMILY_2"/>
    <property type="match status" value="1"/>
</dbReference>
<evidence type="ECO:0000313" key="9">
    <source>
        <dbReference type="EMBL" id="CUO80103.1"/>
    </source>
</evidence>
<evidence type="ECO:0000256" key="1">
    <source>
        <dbReference type="ARBA" id="ARBA00018672"/>
    </source>
</evidence>